<accession>A0A1K1LHD6</accession>
<dbReference type="KEGG" id="dpg:DESPIGER_2310"/>
<reference evidence="2" key="1">
    <citation type="submission" date="2016-10" db="EMBL/GenBank/DDBJ databases">
        <authorList>
            <person name="Wegmann U."/>
        </authorList>
    </citation>
    <scope>NUCLEOTIDE SEQUENCE [LARGE SCALE GENOMIC DNA]</scope>
</reference>
<dbReference type="SUPFAM" id="SSF142338">
    <property type="entry name" value="CofD-like"/>
    <property type="match status" value="1"/>
</dbReference>
<evidence type="ECO:0000313" key="1">
    <source>
        <dbReference type="EMBL" id="SFV74132.1"/>
    </source>
</evidence>
<name>A0A1K1LHD6_9BACT</name>
<protein>
    <recommendedName>
        <fullName evidence="3">GAK system CofD-like protein</fullName>
    </recommendedName>
</protein>
<dbReference type="CDD" id="cd07187">
    <property type="entry name" value="YvcK_like"/>
    <property type="match status" value="1"/>
</dbReference>
<dbReference type="InterPro" id="IPR002882">
    <property type="entry name" value="CofD"/>
</dbReference>
<gene>
    <name evidence="1" type="ORF">DESPIGER_2310</name>
</gene>
<dbReference type="OrthoDB" id="5413830at2"/>
<dbReference type="AlphaFoldDB" id="A0A1K1LHD6"/>
<dbReference type="PANTHER" id="PTHR31240">
    <property type="entry name" value="MATERNAL EFFECT EMBRYO ARREST 18"/>
    <property type="match status" value="1"/>
</dbReference>
<dbReference type="GO" id="GO:0043743">
    <property type="term" value="F:LPPG:FO 2-phospho-L-lactate transferase activity"/>
    <property type="evidence" value="ECO:0007669"/>
    <property type="project" value="InterPro"/>
</dbReference>
<evidence type="ECO:0008006" key="3">
    <source>
        <dbReference type="Google" id="ProtNLM"/>
    </source>
</evidence>
<dbReference type="Proteomes" id="UP000186323">
    <property type="component" value="Chromosome I"/>
</dbReference>
<dbReference type="PANTHER" id="PTHR31240:SF0">
    <property type="entry name" value="MATERNAL EFFECT EMBRYO ARREST 18"/>
    <property type="match status" value="1"/>
</dbReference>
<dbReference type="Pfam" id="PF01933">
    <property type="entry name" value="CofD"/>
    <property type="match status" value="1"/>
</dbReference>
<dbReference type="EMBL" id="LT630450">
    <property type="protein sequence ID" value="SFV74132.1"/>
    <property type="molecule type" value="Genomic_DNA"/>
</dbReference>
<proteinExistence type="predicted"/>
<keyword evidence="2" id="KW-1185">Reference proteome</keyword>
<dbReference type="NCBIfam" id="TIGR04357">
    <property type="entry name" value="CofD_rel_GAK"/>
    <property type="match status" value="1"/>
</dbReference>
<sequence length="397" mass="43157">MSVLLPALGPRLVFFTGGTALRGLSRSLTRYTHNSVHLVTPFDSGGSSAALREAFALPAVGDIRNRLAALADSMVPQSVLDFWEMRLPAEGDSEALRARLRAMGSAGHPCWRLLPPVMADVMRVHLGYFLERMPDDFRPQKASMGNLLLAGGYLHFQRNFTPVLSLFSRLLQVRGVVLPIVNACLHLAAELADGSVLVGQHHFCRLTQPVRRLYLTVHEPGRTSTALTPCRPPLSATAATYLQSAGAICYPMGSFYTSVLSNLLPDGVGRAVAAARCPKIYIPNSGRDTEAQGLSLTAQVDMLLRHLQQDAPQAGPGDLLQAVLLDSRHGRYPGGIEWKELERRGIEVVDREMVCPDDPQHHDPQRTSVALLELVEDLRARARAPEAGTAAASDEDA</sequence>
<dbReference type="Gene3D" id="3.40.50.10680">
    <property type="entry name" value="CofD-like domains"/>
    <property type="match status" value="1"/>
</dbReference>
<dbReference type="RefSeq" id="WP_072336802.1">
    <property type="nucleotide sequence ID" value="NZ_DBGALU010000084.1"/>
</dbReference>
<dbReference type="InterPro" id="IPR038136">
    <property type="entry name" value="CofD-like_dom_sf"/>
</dbReference>
<dbReference type="InterPro" id="IPR027591">
    <property type="entry name" value="CofD-rel_GAK"/>
</dbReference>
<evidence type="ECO:0000313" key="2">
    <source>
        <dbReference type="Proteomes" id="UP000186323"/>
    </source>
</evidence>
<organism evidence="1 2">
    <name type="scientific">Desulfovibrio piger</name>
    <dbReference type="NCBI Taxonomy" id="901"/>
    <lineage>
        <taxon>Bacteria</taxon>
        <taxon>Pseudomonadati</taxon>
        <taxon>Thermodesulfobacteriota</taxon>
        <taxon>Desulfovibrionia</taxon>
        <taxon>Desulfovibrionales</taxon>
        <taxon>Desulfovibrionaceae</taxon>
        <taxon>Desulfovibrio</taxon>
    </lineage>
</organism>